<accession>B1YCV6</accession>
<dbReference type="RefSeq" id="WP_012350039.1">
    <property type="nucleotide sequence ID" value="NC_010525.1"/>
</dbReference>
<gene>
    <name evidence="1" type="ordered locus">Tneu_0680</name>
</gene>
<dbReference type="SUPFAM" id="SSF56112">
    <property type="entry name" value="Protein kinase-like (PK-like)"/>
    <property type="match status" value="1"/>
</dbReference>
<evidence type="ECO:0000313" key="2">
    <source>
        <dbReference type="Proteomes" id="UP000001694"/>
    </source>
</evidence>
<dbReference type="GeneID" id="6165339"/>
<organism evidence="1 2">
    <name type="scientific">Pyrobaculum neutrophilum (strain DSM 2338 / JCM 9278 / NBRC 100436 / V24Sta)</name>
    <name type="common">Thermoproteus neutrophilus</name>
    <dbReference type="NCBI Taxonomy" id="444157"/>
    <lineage>
        <taxon>Archaea</taxon>
        <taxon>Thermoproteota</taxon>
        <taxon>Thermoprotei</taxon>
        <taxon>Thermoproteales</taxon>
        <taxon>Thermoproteaceae</taxon>
        <taxon>Pyrobaculum</taxon>
    </lineage>
</organism>
<dbReference type="HOGENOM" id="CLU_095575_0_0_2"/>
<dbReference type="OrthoDB" id="86092at2157"/>
<dbReference type="Proteomes" id="UP000001694">
    <property type="component" value="Chromosome"/>
</dbReference>
<evidence type="ECO:0008006" key="3">
    <source>
        <dbReference type="Google" id="ProtNLM"/>
    </source>
</evidence>
<dbReference type="InterPro" id="IPR011009">
    <property type="entry name" value="Kinase-like_dom_sf"/>
</dbReference>
<dbReference type="STRING" id="444157.Tneu_0680"/>
<dbReference type="KEGG" id="tne:Tneu_0680"/>
<evidence type="ECO:0000313" key="1">
    <source>
        <dbReference type="EMBL" id="ACB39619.1"/>
    </source>
</evidence>
<reference evidence="1" key="1">
    <citation type="submission" date="2008-03" db="EMBL/GenBank/DDBJ databases">
        <title>Complete sequence of Thermoproteus neutrophilus V24Sta.</title>
        <authorList>
            <consortium name="US DOE Joint Genome Institute"/>
            <person name="Copeland A."/>
            <person name="Lucas S."/>
            <person name="Lapidus A."/>
            <person name="Glavina del Rio T."/>
            <person name="Dalin E."/>
            <person name="Tice H."/>
            <person name="Bruce D."/>
            <person name="Goodwin L."/>
            <person name="Pitluck S."/>
            <person name="Sims D."/>
            <person name="Brettin T."/>
            <person name="Detter J.C."/>
            <person name="Han C."/>
            <person name="Kuske C.R."/>
            <person name="Schmutz J."/>
            <person name="Larimer F."/>
            <person name="Land M."/>
            <person name="Hauser L."/>
            <person name="Kyrpides N."/>
            <person name="Mikhailova N."/>
            <person name="Biddle J.F."/>
            <person name="Zhang Z."/>
            <person name="Fitz-Gibbon S.T."/>
            <person name="Lowe T.M."/>
            <person name="Saltikov C."/>
            <person name="House C.H."/>
            <person name="Richardson P."/>
        </authorList>
    </citation>
    <scope>NUCLEOTIDE SEQUENCE [LARGE SCALE GENOMIC DNA]</scope>
    <source>
        <strain evidence="1">V24Sta</strain>
    </source>
</reference>
<dbReference type="EMBL" id="CP001014">
    <property type="protein sequence ID" value="ACB39619.1"/>
    <property type="molecule type" value="Genomic_DNA"/>
</dbReference>
<protein>
    <recommendedName>
        <fullName evidence="3">Serine/threonine protein kinase</fullName>
    </recommendedName>
</protein>
<dbReference type="AlphaFoldDB" id="B1YCV6"/>
<sequence>MAVVETLLLALGGGVEHALGVYKQLRELQLELEVGGTVLVNGVWAVGKGTNSVVFRCRPAVGALELACKLRRGDSSRASLALEGQFLHLANTAGVGPKVYTYSRDVVAYLFVRGVHLDAWWSSAPREKRRAFVEELLWQTYRLDLARISHNELSRLERHVLVEGDRPVIIDFESATLGGGNNLTQAANGLMRLGLRPPVDALRRYKRCLCEDAYREVLRLFLDQL</sequence>
<proteinExistence type="predicted"/>
<dbReference type="eggNOG" id="arCOG01182">
    <property type="taxonomic scope" value="Archaea"/>
</dbReference>
<keyword evidence="2" id="KW-1185">Reference proteome</keyword>
<name>B1YCV6_PYRNV</name>